<dbReference type="Gene3D" id="3.90.1300.10">
    <property type="entry name" value="Amidase signature (AS) domain"/>
    <property type="match status" value="1"/>
</dbReference>
<dbReference type="Pfam" id="PF01425">
    <property type="entry name" value="Amidase"/>
    <property type="match status" value="1"/>
</dbReference>
<dbReference type="InterPro" id="IPR000120">
    <property type="entry name" value="Amidase"/>
</dbReference>
<evidence type="ECO:0000259" key="1">
    <source>
        <dbReference type="Pfam" id="PF01425"/>
    </source>
</evidence>
<feature type="domain" description="Amidase" evidence="1">
    <location>
        <begin position="109"/>
        <end position="530"/>
    </location>
</feature>
<accession>A0A0K1EKZ6</accession>
<dbReference type="InterPro" id="IPR023631">
    <property type="entry name" value="Amidase_dom"/>
</dbReference>
<dbReference type="EMBL" id="CP012159">
    <property type="protein sequence ID" value="AKT41544.1"/>
    <property type="molecule type" value="Genomic_DNA"/>
</dbReference>
<dbReference type="SUPFAM" id="SSF75304">
    <property type="entry name" value="Amidase signature (AS) enzymes"/>
    <property type="match status" value="1"/>
</dbReference>
<organism evidence="2 3">
    <name type="scientific">Chondromyces crocatus</name>
    <dbReference type="NCBI Taxonomy" id="52"/>
    <lineage>
        <taxon>Bacteria</taxon>
        <taxon>Pseudomonadati</taxon>
        <taxon>Myxococcota</taxon>
        <taxon>Polyangia</taxon>
        <taxon>Polyangiales</taxon>
        <taxon>Polyangiaceae</taxon>
        <taxon>Chondromyces</taxon>
    </lineage>
</organism>
<dbReference type="KEGG" id="ccro:CMC5_057510"/>
<dbReference type="PATRIC" id="fig|52.7.peg.6342"/>
<protein>
    <recommendedName>
        <fullName evidence="1">Amidase domain-containing protein</fullName>
    </recommendedName>
</protein>
<evidence type="ECO:0000313" key="2">
    <source>
        <dbReference type="EMBL" id="AKT41544.1"/>
    </source>
</evidence>
<dbReference type="AlphaFoldDB" id="A0A0K1EKZ6"/>
<dbReference type="PANTHER" id="PTHR11895:SF67">
    <property type="entry name" value="AMIDASE DOMAIN-CONTAINING PROTEIN"/>
    <property type="match status" value="1"/>
</dbReference>
<dbReference type="GO" id="GO:0003824">
    <property type="term" value="F:catalytic activity"/>
    <property type="evidence" value="ECO:0007669"/>
    <property type="project" value="InterPro"/>
</dbReference>
<name>A0A0K1EKZ6_CHOCO</name>
<dbReference type="InterPro" id="IPR036928">
    <property type="entry name" value="AS_sf"/>
</dbReference>
<dbReference type="STRING" id="52.CMC5_057510"/>
<evidence type="ECO:0000313" key="3">
    <source>
        <dbReference type="Proteomes" id="UP000067626"/>
    </source>
</evidence>
<dbReference type="OrthoDB" id="9811471at2"/>
<dbReference type="Proteomes" id="UP000067626">
    <property type="component" value="Chromosome"/>
</dbReference>
<keyword evidence="3" id="KW-1185">Reference proteome</keyword>
<gene>
    <name evidence="2" type="ORF">CMC5_057510</name>
</gene>
<sequence>MPGSIPRISGRALTAARIAAESPATALAVREVLKQGLGISALAQLPHEARAEILPSDHRPLQARPARALPEEMVPLPAPQGFRSSAEIQAALREGRVSVPEVTERALSALDAMRARRPSMNVLAASDPVEVRAQAAAAAERHARGAARGPLDGVPVLIKDELNMAGLPTRQGSRCTPEGPQAHDATVVARLREAGAILLGKTVMTEWGMSPIGANVNSVMPRNPHHGERAAGGSSTGSAVGVALGVAPLAVGTDAGGSIRLPASLCGVFGLKPTYGRVSRSGGLIGGSVTHVGPIAASVTDLATLLDVVASAPDPTDVTTAWAPPPPARGFAAGFGRGARGLRIGVLESEWRDANDDVTSACWEALRALEREGAELVDVSVPLSRSAAAIGYVTVVPEVLAERREDWLVRRHVLTDDLRLSLAVAAGLSALEHLDGQKLRARLREQVAATLRDVDLLVLPTAGGGAPRYTDADARESFGDPGAIDALCRFAFLANLTGLPAGTAPVGVDREGIPIGLQVMGDAWDEVGVLGLLAHLARVGIATPIRSPFAVDLLG</sequence>
<dbReference type="PANTHER" id="PTHR11895">
    <property type="entry name" value="TRANSAMIDASE"/>
    <property type="match status" value="1"/>
</dbReference>
<reference evidence="2 3" key="1">
    <citation type="submission" date="2015-07" db="EMBL/GenBank/DDBJ databases">
        <title>Genome analysis of myxobacterium Chondromyces crocatus Cm c5 reveals a high potential for natural compound synthesis and the genetic basis for the loss of fruiting body formation.</title>
        <authorList>
            <person name="Zaburannyi N."/>
            <person name="Bunk B."/>
            <person name="Maier J."/>
            <person name="Overmann J."/>
            <person name="Mueller R."/>
        </authorList>
    </citation>
    <scope>NUCLEOTIDE SEQUENCE [LARGE SCALE GENOMIC DNA]</scope>
    <source>
        <strain evidence="2 3">Cm c5</strain>
    </source>
</reference>
<dbReference type="RefSeq" id="WP_050433313.1">
    <property type="nucleotide sequence ID" value="NZ_CP012159.1"/>
</dbReference>
<proteinExistence type="predicted"/>